<dbReference type="RefSeq" id="XP_009516032.1">
    <property type="nucleotide sequence ID" value="XM_009517737.1"/>
</dbReference>
<proteinExistence type="predicted"/>
<protein>
    <recommendedName>
        <fullName evidence="3">DDE Tnp4 domain-containing protein</fullName>
    </recommendedName>
</protein>
<evidence type="ECO:0008006" key="3">
    <source>
        <dbReference type="Google" id="ProtNLM"/>
    </source>
</evidence>
<accession>G4YHG9</accession>
<dbReference type="GeneID" id="20643157"/>
<dbReference type="AlphaFoldDB" id="G4YHG9"/>
<dbReference type="Proteomes" id="UP000002640">
    <property type="component" value="Unassembled WGS sequence"/>
</dbReference>
<dbReference type="KEGG" id="psoj:PHYSODRAFT_309513"/>
<evidence type="ECO:0000313" key="2">
    <source>
        <dbReference type="Proteomes" id="UP000002640"/>
    </source>
</evidence>
<dbReference type="InParanoid" id="G4YHG9"/>
<organism evidence="1 2">
    <name type="scientific">Phytophthora sojae (strain P6497)</name>
    <name type="common">Soybean stem and root rot agent</name>
    <name type="synonym">Phytophthora megasperma f. sp. glycines</name>
    <dbReference type="NCBI Taxonomy" id="1094619"/>
    <lineage>
        <taxon>Eukaryota</taxon>
        <taxon>Sar</taxon>
        <taxon>Stramenopiles</taxon>
        <taxon>Oomycota</taxon>
        <taxon>Peronosporomycetes</taxon>
        <taxon>Peronosporales</taxon>
        <taxon>Peronosporaceae</taxon>
        <taxon>Phytophthora</taxon>
    </lineage>
</organism>
<sequence>MLQCALSWLAGGSYHHIRVITGVSIATFYRVVYRVMFAINDADELAPRFPRKQDEMKSAARGFQDRSNHGVITNCIGVVDGWLCPIRVPHRDECGRVISFFSGHYQKYGLNVQACADSLSRFTVNSPGGMNDVYAFQCWRLSKVLQEVEGEYFVIGDNANLVDRPDRDSYNFHISQLRIRIEMAFGLLVNK</sequence>
<gene>
    <name evidence="1" type="ORF">PHYSODRAFT_309513</name>
</gene>
<keyword evidence="2" id="KW-1185">Reference proteome</keyword>
<reference evidence="1 2" key="1">
    <citation type="journal article" date="2006" name="Science">
        <title>Phytophthora genome sequences uncover evolutionary origins and mechanisms of pathogenesis.</title>
        <authorList>
            <person name="Tyler B.M."/>
            <person name="Tripathy S."/>
            <person name="Zhang X."/>
            <person name="Dehal P."/>
            <person name="Jiang R.H."/>
            <person name="Aerts A."/>
            <person name="Arredondo F.D."/>
            <person name="Baxter L."/>
            <person name="Bensasson D."/>
            <person name="Beynon J.L."/>
            <person name="Chapman J."/>
            <person name="Damasceno C.M."/>
            <person name="Dorrance A.E."/>
            <person name="Dou D."/>
            <person name="Dickerman A.W."/>
            <person name="Dubchak I.L."/>
            <person name="Garbelotto M."/>
            <person name="Gijzen M."/>
            <person name="Gordon S.G."/>
            <person name="Govers F."/>
            <person name="Grunwald N.J."/>
            <person name="Huang W."/>
            <person name="Ivors K.L."/>
            <person name="Jones R.W."/>
            <person name="Kamoun S."/>
            <person name="Krampis K."/>
            <person name="Lamour K.H."/>
            <person name="Lee M.K."/>
            <person name="McDonald W.H."/>
            <person name="Medina M."/>
            <person name="Meijer H.J."/>
            <person name="Nordberg E.K."/>
            <person name="Maclean D.J."/>
            <person name="Ospina-Giraldo M.D."/>
            <person name="Morris P.F."/>
            <person name="Phuntumart V."/>
            <person name="Putnam N.H."/>
            <person name="Rash S."/>
            <person name="Rose J.K."/>
            <person name="Sakihama Y."/>
            <person name="Salamov A.A."/>
            <person name="Savidor A."/>
            <person name="Scheuring C.F."/>
            <person name="Smith B.M."/>
            <person name="Sobral B.W."/>
            <person name="Terry A."/>
            <person name="Torto-Alalibo T.A."/>
            <person name="Win J."/>
            <person name="Xu Z."/>
            <person name="Zhang H."/>
            <person name="Grigoriev I.V."/>
            <person name="Rokhsar D.S."/>
            <person name="Boore J.L."/>
        </authorList>
    </citation>
    <scope>NUCLEOTIDE SEQUENCE [LARGE SCALE GENOMIC DNA]</scope>
    <source>
        <strain evidence="1 2">P6497</strain>
    </source>
</reference>
<name>G4YHG9_PHYSP</name>
<evidence type="ECO:0000313" key="1">
    <source>
        <dbReference type="EMBL" id="EGZ28757.1"/>
    </source>
</evidence>
<dbReference type="EMBL" id="JH159151">
    <property type="protein sequence ID" value="EGZ28757.1"/>
    <property type="molecule type" value="Genomic_DNA"/>
</dbReference>